<comment type="caution">
    <text evidence="2">The sequence shown here is derived from an EMBL/GenBank/DDBJ whole genome shotgun (WGS) entry which is preliminary data.</text>
</comment>
<evidence type="ECO:0000313" key="2">
    <source>
        <dbReference type="EMBL" id="KAJ3250533.1"/>
    </source>
</evidence>
<evidence type="ECO:0000256" key="1">
    <source>
        <dbReference type="SAM" id="MobiDB-lite"/>
    </source>
</evidence>
<sequence>MIYVLIDKISRKVPLQEPNTIAYAILKLAVSAAYFMFKQVKKVVGICGEMLPGSKPLRAGRSRQTRGSYQHITLEPSQSNRSGMVNRPGISEAELQRFPGKARTTPKVLSAVALLTELRFKARFHFEFWSPTGSTVVSITDEKFTGTDGLVSSMKLSYVSNMGEGVLEGDHEISRVYKTSTSLPAVNRDQTLNWGSRRYAQHTPSHRNAIEELPLAIEEVAAPHPALAPAIRLTGNDGSAAPLVSSNRQVNEQITDPPHECANPRLHKKEPTLPIQSLEQGTPSSKVDPSNAIVQAEHCLKLCKKQPAHTQTKLLVTCVRKISHIHAKKVNTHLSLEQEVPARSVLEVTPSKKAPLPAVEEYPSKSERRVPRMGK</sequence>
<keyword evidence="3" id="KW-1185">Reference proteome</keyword>
<dbReference type="AlphaFoldDB" id="A0AAD5Y024"/>
<feature type="region of interest" description="Disordered" evidence="1">
    <location>
        <begin position="351"/>
        <end position="375"/>
    </location>
</feature>
<protein>
    <submittedName>
        <fullName evidence="2">Uncharacterized protein</fullName>
    </submittedName>
</protein>
<dbReference type="Proteomes" id="UP001210925">
    <property type="component" value="Unassembled WGS sequence"/>
</dbReference>
<organism evidence="2 3">
    <name type="scientific">Boothiomyces macroporosus</name>
    <dbReference type="NCBI Taxonomy" id="261099"/>
    <lineage>
        <taxon>Eukaryota</taxon>
        <taxon>Fungi</taxon>
        <taxon>Fungi incertae sedis</taxon>
        <taxon>Chytridiomycota</taxon>
        <taxon>Chytridiomycota incertae sedis</taxon>
        <taxon>Chytridiomycetes</taxon>
        <taxon>Rhizophydiales</taxon>
        <taxon>Terramycetaceae</taxon>
        <taxon>Boothiomyces</taxon>
    </lineage>
</organism>
<feature type="compositionally biased region" description="Basic and acidic residues" evidence="1">
    <location>
        <begin position="362"/>
        <end position="375"/>
    </location>
</feature>
<proteinExistence type="predicted"/>
<accession>A0AAD5Y024</accession>
<evidence type="ECO:0000313" key="3">
    <source>
        <dbReference type="Proteomes" id="UP001210925"/>
    </source>
</evidence>
<reference evidence="2" key="1">
    <citation type="submission" date="2020-05" db="EMBL/GenBank/DDBJ databases">
        <title>Phylogenomic resolution of chytrid fungi.</title>
        <authorList>
            <person name="Stajich J.E."/>
            <person name="Amses K."/>
            <person name="Simmons R."/>
            <person name="Seto K."/>
            <person name="Myers J."/>
            <person name="Bonds A."/>
            <person name="Quandt C.A."/>
            <person name="Barry K."/>
            <person name="Liu P."/>
            <person name="Grigoriev I."/>
            <person name="Longcore J.E."/>
            <person name="James T.Y."/>
        </authorList>
    </citation>
    <scope>NUCLEOTIDE SEQUENCE</scope>
    <source>
        <strain evidence="2">PLAUS21</strain>
    </source>
</reference>
<name>A0AAD5Y024_9FUNG</name>
<gene>
    <name evidence="2" type="ORF">HK103_003400</name>
</gene>
<dbReference type="EMBL" id="JADGKB010000247">
    <property type="protein sequence ID" value="KAJ3250533.1"/>
    <property type="molecule type" value="Genomic_DNA"/>
</dbReference>